<organism evidence="1 2">
    <name type="scientific">Gracilibacillus halotolerans</name>
    <dbReference type="NCBI Taxonomy" id="74386"/>
    <lineage>
        <taxon>Bacteria</taxon>
        <taxon>Bacillati</taxon>
        <taxon>Bacillota</taxon>
        <taxon>Bacilli</taxon>
        <taxon>Bacillales</taxon>
        <taxon>Bacillaceae</taxon>
        <taxon>Gracilibacillus</taxon>
    </lineage>
</organism>
<dbReference type="Proteomes" id="UP000572212">
    <property type="component" value="Unassembled WGS sequence"/>
</dbReference>
<dbReference type="RefSeq" id="WP_184246942.1">
    <property type="nucleotide sequence ID" value="NZ_BAAACU010000059.1"/>
</dbReference>
<accession>A0A841RNW2</accession>
<sequence>MAKKICLLSTSNLKHMTLSALYTDYMDKHNIDYDIIYIDKYQIDESHNASNAYKYELNIKKEWSFIRKWIHYWGFKRFATKILIENNYDFIIVWNEFTAFMFADVLKRNFAGKYCLNIRDYHHFNLFFVFNRLKKAIEPSAFTTVASDAFIPFLPKKDYLMIHSLNNRFLRELSPHTNLKPKDKPIKILYLGYMNFPQHAIKLIDELANDNRYILHFIGAGTEMIGEYIKDKKIQNVVQRGRFDPSETPNILKDVDIIYALYDVGNKFVDTAISIKLYYAIYLNIPIIVFKNTYMEKISHRLGIGFIIEKDNYYNVGNELYEWYHSLDIRTISKSRSEFLKSIKISHDMLEEKMNIHIK</sequence>
<evidence type="ECO:0000313" key="2">
    <source>
        <dbReference type="Proteomes" id="UP000572212"/>
    </source>
</evidence>
<proteinExistence type="predicted"/>
<keyword evidence="2" id="KW-1185">Reference proteome</keyword>
<name>A0A841RNW2_9BACI</name>
<protein>
    <submittedName>
        <fullName evidence="1">Uncharacterized protein</fullName>
    </submittedName>
</protein>
<dbReference type="SUPFAM" id="SSF53756">
    <property type="entry name" value="UDP-Glycosyltransferase/glycogen phosphorylase"/>
    <property type="match status" value="1"/>
</dbReference>
<comment type="caution">
    <text evidence="1">The sequence shown here is derived from an EMBL/GenBank/DDBJ whole genome shotgun (WGS) entry which is preliminary data.</text>
</comment>
<evidence type="ECO:0000313" key="1">
    <source>
        <dbReference type="EMBL" id="MBB6512865.1"/>
    </source>
</evidence>
<dbReference type="AlphaFoldDB" id="A0A841RNW2"/>
<reference evidence="1 2" key="1">
    <citation type="submission" date="2020-08" db="EMBL/GenBank/DDBJ databases">
        <title>Genomic Encyclopedia of Type Strains, Phase IV (KMG-IV): sequencing the most valuable type-strain genomes for metagenomic binning, comparative biology and taxonomic classification.</title>
        <authorList>
            <person name="Goeker M."/>
        </authorList>
    </citation>
    <scope>NUCLEOTIDE SEQUENCE [LARGE SCALE GENOMIC DNA]</scope>
    <source>
        <strain evidence="1 2">DSM 11805</strain>
    </source>
</reference>
<dbReference type="Gene3D" id="3.40.50.2000">
    <property type="entry name" value="Glycogen Phosphorylase B"/>
    <property type="match status" value="1"/>
</dbReference>
<dbReference type="EMBL" id="JACHON010000005">
    <property type="protein sequence ID" value="MBB6512865.1"/>
    <property type="molecule type" value="Genomic_DNA"/>
</dbReference>
<gene>
    <name evidence="1" type="ORF">GGQ92_001654</name>
</gene>